<name>A0ABX6MBT9_9BURK</name>
<feature type="region of interest" description="Disordered" evidence="1">
    <location>
        <begin position="77"/>
        <end position="102"/>
    </location>
</feature>
<dbReference type="RefSeq" id="WP_169113093.1">
    <property type="nucleotide sequence ID" value="NZ_CP051684.1"/>
</dbReference>
<evidence type="ECO:0000256" key="1">
    <source>
        <dbReference type="SAM" id="MobiDB-lite"/>
    </source>
</evidence>
<accession>A0ABX6MBT9</accession>
<proteinExistence type="predicted"/>
<dbReference type="EMBL" id="CP051684">
    <property type="protein sequence ID" value="QJD91783.1"/>
    <property type="molecule type" value="Genomic_DNA"/>
</dbReference>
<evidence type="ECO:0000313" key="3">
    <source>
        <dbReference type="Proteomes" id="UP000503117"/>
    </source>
</evidence>
<reference evidence="2 3" key="1">
    <citation type="submission" date="2020-04" db="EMBL/GenBank/DDBJ databases">
        <title>Genome sequencing of novel species.</title>
        <authorList>
            <person name="Heo J."/>
            <person name="Kim S.-J."/>
            <person name="Kim J.-S."/>
            <person name="Hong S.-B."/>
            <person name="Kwon S.-W."/>
        </authorList>
    </citation>
    <scope>NUCLEOTIDE SEQUENCE [LARGE SCALE GENOMIC DNA]</scope>
    <source>
        <strain evidence="2 3">AF9R3</strain>
    </source>
</reference>
<protein>
    <submittedName>
        <fullName evidence="2">Uncharacterized protein</fullName>
    </submittedName>
</protein>
<keyword evidence="3" id="KW-1185">Reference proteome</keyword>
<feature type="compositionally biased region" description="Basic residues" evidence="1">
    <location>
        <begin position="77"/>
        <end position="86"/>
    </location>
</feature>
<gene>
    <name evidence="2" type="ORF">HH213_17825</name>
</gene>
<evidence type="ECO:0000313" key="2">
    <source>
        <dbReference type="EMBL" id="QJD91783.1"/>
    </source>
</evidence>
<dbReference type="Proteomes" id="UP000503117">
    <property type="component" value="Chromosome"/>
</dbReference>
<organism evidence="2 3">
    <name type="scientific">Duganella dendranthematis</name>
    <dbReference type="NCBI Taxonomy" id="2728021"/>
    <lineage>
        <taxon>Bacteria</taxon>
        <taxon>Pseudomonadati</taxon>
        <taxon>Pseudomonadota</taxon>
        <taxon>Betaproteobacteria</taxon>
        <taxon>Burkholderiales</taxon>
        <taxon>Oxalobacteraceae</taxon>
        <taxon>Telluria group</taxon>
        <taxon>Duganella</taxon>
    </lineage>
</organism>
<sequence length="102" mass="10987">MVRTAATTLTYQTKAASSIEAYEAAAHKQGETPCAISVRPAEPDRASLEAARKALRIAAPLETALSHPTLGVAVRTYARKPPRRKSSPQQIDFKSLAANDRD</sequence>